<dbReference type="EMBL" id="QGKY02000190">
    <property type="protein sequence ID" value="KAF2590453.1"/>
    <property type="molecule type" value="Genomic_DNA"/>
</dbReference>
<protein>
    <submittedName>
        <fullName evidence="2">Uncharacterized protein</fullName>
    </submittedName>
</protein>
<reference evidence="2" key="1">
    <citation type="submission" date="2019-12" db="EMBL/GenBank/DDBJ databases">
        <title>Genome sequencing and annotation of Brassica cretica.</title>
        <authorList>
            <person name="Studholme D.J."/>
            <person name="Sarris P.F."/>
        </authorList>
    </citation>
    <scope>NUCLEOTIDE SEQUENCE</scope>
    <source>
        <strain evidence="2">PFS-102/07</strain>
        <tissue evidence="2">Leaf</tissue>
    </source>
</reference>
<comment type="caution">
    <text evidence="2">The sequence shown here is derived from an EMBL/GenBank/DDBJ whole genome shotgun (WGS) entry which is preliminary data.</text>
</comment>
<accession>A0A8S9KA76</accession>
<gene>
    <name evidence="2" type="ORF">F2Q70_00039235</name>
</gene>
<organism evidence="2">
    <name type="scientific">Brassica cretica</name>
    <name type="common">Mustard</name>
    <dbReference type="NCBI Taxonomy" id="69181"/>
    <lineage>
        <taxon>Eukaryota</taxon>
        <taxon>Viridiplantae</taxon>
        <taxon>Streptophyta</taxon>
        <taxon>Embryophyta</taxon>
        <taxon>Tracheophyta</taxon>
        <taxon>Spermatophyta</taxon>
        <taxon>Magnoliopsida</taxon>
        <taxon>eudicotyledons</taxon>
        <taxon>Gunneridae</taxon>
        <taxon>Pentapetalae</taxon>
        <taxon>rosids</taxon>
        <taxon>malvids</taxon>
        <taxon>Brassicales</taxon>
        <taxon>Brassicaceae</taxon>
        <taxon>Brassiceae</taxon>
        <taxon>Brassica</taxon>
    </lineage>
</organism>
<evidence type="ECO:0000313" key="2">
    <source>
        <dbReference type="EMBL" id="KAF2590453.1"/>
    </source>
</evidence>
<feature type="compositionally biased region" description="Polar residues" evidence="1">
    <location>
        <begin position="32"/>
        <end position="63"/>
    </location>
</feature>
<feature type="region of interest" description="Disordered" evidence="1">
    <location>
        <begin position="158"/>
        <end position="183"/>
    </location>
</feature>
<name>A0A8S9KA76_BRACR</name>
<evidence type="ECO:0000256" key="1">
    <source>
        <dbReference type="SAM" id="MobiDB-lite"/>
    </source>
</evidence>
<feature type="compositionally biased region" description="Polar residues" evidence="1">
    <location>
        <begin position="1"/>
        <end position="14"/>
    </location>
</feature>
<proteinExistence type="predicted"/>
<feature type="region of interest" description="Disordered" evidence="1">
    <location>
        <begin position="1"/>
        <end position="92"/>
    </location>
</feature>
<dbReference type="AlphaFoldDB" id="A0A8S9KA76"/>
<sequence>MPSSTRSNKDTQLLFSPDPASLERSIRKEARSSSIDNNTSSIVQPPSTQTLVPSTDTRSPPSTEDTHLPSTDIVHPTLIDTPVQTSTDTEPRDMVATLILVQDDRGDPHDQEGHLRNAAGQRIDAQGAAIHEKMQGGDFNVESPMSFGGSHWCRSRQDHEHRSTVPSPNQYIGSPEHRSMTPTESTASCNVVRILTHEEFAAKHSHPPNLYNVRIARHATTPIDRQTYVDIDRQPPAPTD</sequence>